<name>A0A9X9LZW9_GULGU</name>
<dbReference type="EMBL" id="CYRY02033260">
    <property type="protein sequence ID" value="VCX10347.1"/>
    <property type="molecule type" value="Genomic_DNA"/>
</dbReference>
<proteinExistence type="predicted"/>
<evidence type="ECO:0000313" key="2">
    <source>
        <dbReference type="Proteomes" id="UP000269945"/>
    </source>
</evidence>
<gene>
    <name evidence="1" type="ORF">BN2614_LOCUS5</name>
</gene>
<keyword evidence="2" id="KW-1185">Reference proteome</keyword>
<sequence length="112" mass="11662">MAVVTDSTGERFRVEIAILASFSALVTCEVTISGTPGETVGVGTTELTSAPWLVATKGVVYDSLWETLGIVLGTVGMVSAGWVINETAVSGPPGEIVRVGAAELTSFSEWNW</sequence>
<comment type="caution">
    <text evidence="1">The sequence shown here is derived from an EMBL/GenBank/DDBJ whole genome shotgun (WGS) entry which is preliminary data.</text>
</comment>
<dbReference type="Proteomes" id="UP000269945">
    <property type="component" value="Unassembled WGS sequence"/>
</dbReference>
<accession>A0A9X9LZW9</accession>
<reference evidence="1 2" key="1">
    <citation type="submission" date="2018-10" db="EMBL/GenBank/DDBJ databases">
        <authorList>
            <person name="Ekblom R."/>
            <person name="Jareborg N."/>
        </authorList>
    </citation>
    <scope>NUCLEOTIDE SEQUENCE [LARGE SCALE GENOMIC DNA]</scope>
    <source>
        <tissue evidence="1">Muscle</tissue>
    </source>
</reference>
<protein>
    <submittedName>
        <fullName evidence="1">Uncharacterized protein</fullName>
    </submittedName>
</protein>
<dbReference type="AlphaFoldDB" id="A0A9X9LZW9"/>
<evidence type="ECO:0000313" key="1">
    <source>
        <dbReference type="EMBL" id="VCX10347.1"/>
    </source>
</evidence>
<organism evidence="1 2">
    <name type="scientific">Gulo gulo</name>
    <name type="common">Wolverine</name>
    <name type="synonym">Gluton</name>
    <dbReference type="NCBI Taxonomy" id="48420"/>
    <lineage>
        <taxon>Eukaryota</taxon>
        <taxon>Metazoa</taxon>
        <taxon>Chordata</taxon>
        <taxon>Craniata</taxon>
        <taxon>Vertebrata</taxon>
        <taxon>Euteleostomi</taxon>
        <taxon>Mammalia</taxon>
        <taxon>Eutheria</taxon>
        <taxon>Laurasiatheria</taxon>
        <taxon>Carnivora</taxon>
        <taxon>Caniformia</taxon>
        <taxon>Musteloidea</taxon>
        <taxon>Mustelidae</taxon>
        <taxon>Guloninae</taxon>
        <taxon>Gulo</taxon>
    </lineage>
</organism>